<dbReference type="Proteomes" id="UP000604825">
    <property type="component" value="Unassembled WGS sequence"/>
</dbReference>
<dbReference type="InterPro" id="IPR016177">
    <property type="entry name" value="DNA-bd_dom_sf"/>
</dbReference>
<keyword evidence="2" id="KW-0805">Transcription regulation</keyword>
<accession>A0A811Q0R6</accession>
<evidence type="ECO:0000259" key="7">
    <source>
        <dbReference type="PROSITE" id="PS51032"/>
    </source>
</evidence>
<keyword evidence="3" id="KW-0238">DNA-binding</keyword>
<evidence type="ECO:0000256" key="3">
    <source>
        <dbReference type="ARBA" id="ARBA00023125"/>
    </source>
</evidence>
<dbReference type="GO" id="GO:0005634">
    <property type="term" value="C:nucleus"/>
    <property type="evidence" value="ECO:0007669"/>
    <property type="project" value="UniProtKB-SubCell"/>
</dbReference>
<evidence type="ECO:0000256" key="2">
    <source>
        <dbReference type="ARBA" id="ARBA00023015"/>
    </source>
</evidence>
<dbReference type="AlphaFoldDB" id="A0A811Q0R6"/>
<evidence type="ECO:0000313" key="8">
    <source>
        <dbReference type="EMBL" id="CAD6249674.1"/>
    </source>
</evidence>
<evidence type="ECO:0000256" key="6">
    <source>
        <dbReference type="SAM" id="MobiDB-lite"/>
    </source>
</evidence>
<dbReference type="InterPro" id="IPR036955">
    <property type="entry name" value="AP2/ERF_dom_sf"/>
</dbReference>
<dbReference type="GO" id="GO:0003700">
    <property type="term" value="F:DNA-binding transcription factor activity"/>
    <property type="evidence" value="ECO:0007669"/>
    <property type="project" value="InterPro"/>
</dbReference>
<dbReference type="PROSITE" id="PS51032">
    <property type="entry name" value="AP2_ERF"/>
    <property type="match status" value="1"/>
</dbReference>
<feature type="region of interest" description="Disordered" evidence="6">
    <location>
        <begin position="1"/>
        <end position="54"/>
    </location>
</feature>
<feature type="domain" description="AP2/ERF" evidence="7">
    <location>
        <begin position="101"/>
        <end position="168"/>
    </location>
</feature>
<reference evidence="8" key="1">
    <citation type="submission" date="2020-10" db="EMBL/GenBank/DDBJ databases">
        <authorList>
            <person name="Han B."/>
            <person name="Lu T."/>
            <person name="Zhao Q."/>
            <person name="Huang X."/>
            <person name="Zhao Y."/>
        </authorList>
    </citation>
    <scope>NUCLEOTIDE SEQUENCE</scope>
</reference>
<evidence type="ECO:0000313" key="9">
    <source>
        <dbReference type="Proteomes" id="UP000604825"/>
    </source>
</evidence>
<evidence type="ECO:0000256" key="4">
    <source>
        <dbReference type="ARBA" id="ARBA00023163"/>
    </source>
</evidence>
<name>A0A811Q0R6_9POAL</name>
<keyword evidence="4" id="KW-0804">Transcription</keyword>
<keyword evidence="5" id="KW-0539">Nucleus</keyword>
<feature type="compositionally biased region" description="Low complexity" evidence="6">
    <location>
        <begin position="1"/>
        <end position="12"/>
    </location>
</feature>
<dbReference type="EMBL" id="CAJGYO010000008">
    <property type="protein sequence ID" value="CAD6249674.1"/>
    <property type="molecule type" value="Genomic_DNA"/>
</dbReference>
<organism evidence="8 9">
    <name type="scientific">Miscanthus lutarioriparius</name>
    <dbReference type="NCBI Taxonomy" id="422564"/>
    <lineage>
        <taxon>Eukaryota</taxon>
        <taxon>Viridiplantae</taxon>
        <taxon>Streptophyta</taxon>
        <taxon>Embryophyta</taxon>
        <taxon>Tracheophyta</taxon>
        <taxon>Spermatophyta</taxon>
        <taxon>Magnoliopsida</taxon>
        <taxon>Liliopsida</taxon>
        <taxon>Poales</taxon>
        <taxon>Poaceae</taxon>
        <taxon>PACMAD clade</taxon>
        <taxon>Panicoideae</taxon>
        <taxon>Andropogonodae</taxon>
        <taxon>Andropogoneae</taxon>
        <taxon>Saccharinae</taxon>
        <taxon>Miscanthus</taxon>
    </lineage>
</organism>
<sequence>MATPLPMATTATGHGGMPPPRPHLRRGGASPRGAQRQGGGDSARGGDEDPSERHKLGWERELCLETKRETAGVGRGAVARRWSYCGGAVVLGRVHAAAPDLGEGLRHGRVELARAAMESRSTALAQLPGRGGCRLWLATFAAAEDAARAHDAAMLALRSDPAPGSCWPSRGASARGQPPRTPCLPPGRSLGVVGPSGGAGGGG</sequence>
<feature type="compositionally biased region" description="Gly residues" evidence="6">
    <location>
        <begin position="194"/>
        <end position="203"/>
    </location>
</feature>
<comment type="caution">
    <text evidence="8">The sequence shown here is derived from an EMBL/GenBank/DDBJ whole genome shotgun (WGS) entry which is preliminary data.</text>
</comment>
<evidence type="ECO:0000256" key="5">
    <source>
        <dbReference type="ARBA" id="ARBA00023242"/>
    </source>
</evidence>
<feature type="region of interest" description="Disordered" evidence="6">
    <location>
        <begin position="162"/>
        <end position="203"/>
    </location>
</feature>
<dbReference type="SUPFAM" id="SSF54171">
    <property type="entry name" value="DNA-binding domain"/>
    <property type="match status" value="1"/>
</dbReference>
<comment type="subcellular location">
    <subcellularLocation>
        <location evidence="1">Nucleus</location>
    </subcellularLocation>
</comment>
<protein>
    <recommendedName>
        <fullName evidence="7">AP2/ERF domain-containing protein</fullName>
    </recommendedName>
</protein>
<evidence type="ECO:0000256" key="1">
    <source>
        <dbReference type="ARBA" id="ARBA00004123"/>
    </source>
</evidence>
<feature type="compositionally biased region" description="Basic and acidic residues" evidence="6">
    <location>
        <begin position="44"/>
        <end position="54"/>
    </location>
</feature>
<dbReference type="InterPro" id="IPR001471">
    <property type="entry name" value="AP2/ERF_dom"/>
</dbReference>
<dbReference type="Gene3D" id="3.30.730.10">
    <property type="entry name" value="AP2/ERF domain"/>
    <property type="match status" value="1"/>
</dbReference>
<gene>
    <name evidence="8" type="ORF">NCGR_LOCUS33486</name>
</gene>
<proteinExistence type="predicted"/>
<keyword evidence="9" id="KW-1185">Reference proteome</keyword>
<dbReference type="GO" id="GO:0003677">
    <property type="term" value="F:DNA binding"/>
    <property type="evidence" value="ECO:0007669"/>
    <property type="project" value="UniProtKB-KW"/>
</dbReference>